<dbReference type="InterPro" id="IPR029056">
    <property type="entry name" value="Ribokinase-like"/>
</dbReference>
<dbReference type="EMBL" id="VUNG01000008">
    <property type="protein sequence ID" value="MST84083.1"/>
    <property type="molecule type" value="Genomic_DNA"/>
</dbReference>
<dbReference type="GO" id="GO:0005524">
    <property type="term" value="F:ATP binding"/>
    <property type="evidence" value="ECO:0007669"/>
    <property type="project" value="UniProtKB-KW"/>
</dbReference>
<dbReference type="Pfam" id="PF00294">
    <property type="entry name" value="PfkB"/>
    <property type="match status" value="1"/>
</dbReference>
<dbReference type="InterPro" id="IPR011611">
    <property type="entry name" value="PfkB_dom"/>
</dbReference>
<dbReference type="InterPro" id="IPR002173">
    <property type="entry name" value="Carboh/pur_kinase_PfkB_CS"/>
</dbReference>
<keyword evidence="6" id="KW-0732">Signal</keyword>
<proteinExistence type="inferred from homology"/>
<gene>
    <name evidence="8" type="ORF">FYJ73_05280</name>
</gene>
<evidence type="ECO:0000313" key="8">
    <source>
        <dbReference type="EMBL" id="MST84083.1"/>
    </source>
</evidence>
<keyword evidence="4 8" id="KW-0418">Kinase</keyword>
<evidence type="ECO:0000256" key="1">
    <source>
        <dbReference type="ARBA" id="ARBA00010688"/>
    </source>
</evidence>
<keyword evidence="9" id="KW-1185">Reference proteome</keyword>
<feature type="signal peptide" evidence="6">
    <location>
        <begin position="1"/>
        <end position="30"/>
    </location>
</feature>
<name>A0A7K0KDT6_9BACT</name>
<dbReference type="PANTHER" id="PTHR43085:SF1">
    <property type="entry name" value="PSEUDOURIDINE KINASE-RELATED"/>
    <property type="match status" value="1"/>
</dbReference>
<comment type="caution">
    <text evidence="8">The sequence shown here is derived from an EMBL/GenBank/DDBJ whole genome shotgun (WGS) entry which is preliminary data.</text>
</comment>
<feature type="domain" description="Carbohydrate kinase PfkB" evidence="7">
    <location>
        <begin position="57"/>
        <end position="292"/>
    </location>
</feature>
<evidence type="ECO:0000259" key="7">
    <source>
        <dbReference type="Pfam" id="PF00294"/>
    </source>
</evidence>
<evidence type="ECO:0000256" key="6">
    <source>
        <dbReference type="SAM" id="SignalP"/>
    </source>
</evidence>
<reference evidence="8 9" key="1">
    <citation type="submission" date="2019-08" db="EMBL/GenBank/DDBJ databases">
        <title>In-depth cultivation of the pig gut microbiome towards novel bacterial diversity and tailored functional studies.</title>
        <authorList>
            <person name="Wylensek D."/>
            <person name="Hitch T.C.A."/>
            <person name="Clavel T."/>
        </authorList>
    </citation>
    <scope>NUCLEOTIDE SEQUENCE [LARGE SCALE GENOMIC DNA]</scope>
    <source>
        <strain evidence="8 9">LKV-178-WT-2A</strain>
    </source>
</reference>
<comment type="similarity">
    <text evidence="1">Belongs to the carbohydrate kinase PfkB family.</text>
</comment>
<feature type="chain" id="PRO_5029871112" evidence="6">
    <location>
        <begin position="31"/>
        <end position="344"/>
    </location>
</feature>
<dbReference type="Proteomes" id="UP000438914">
    <property type="component" value="Unassembled WGS sequence"/>
</dbReference>
<dbReference type="Gene3D" id="3.40.1190.20">
    <property type="match status" value="1"/>
</dbReference>
<dbReference type="CDD" id="cd01167">
    <property type="entry name" value="bac_FRK"/>
    <property type="match status" value="1"/>
</dbReference>
<dbReference type="GO" id="GO:0016301">
    <property type="term" value="F:kinase activity"/>
    <property type="evidence" value="ECO:0007669"/>
    <property type="project" value="UniProtKB-KW"/>
</dbReference>
<evidence type="ECO:0000256" key="3">
    <source>
        <dbReference type="ARBA" id="ARBA00022741"/>
    </source>
</evidence>
<protein>
    <submittedName>
        <fullName evidence="8">Carbohydrate kinase</fullName>
    </submittedName>
</protein>
<dbReference type="AlphaFoldDB" id="A0A7K0KDT6"/>
<dbReference type="PANTHER" id="PTHR43085">
    <property type="entry name" value="HEXOKINASE FAMILY MEMBER"/>
    <property type="match status" value="1"/>
</dbReference>
<organism evidence="8 9">
    <name type="scientific">Hallella mizrahii</name>
    <dbReference type="NCBI Taxonomy" id="2606637"/>
    <lineage>
        <taxon>Bacteria</taxon>
        <taxon>Pseudomonadati</taxon>
        <taxon>Bacteroidota</taxon>
        <taxon>Bacteroidia</taxon>
        <taxon>Bacteroidales</taxon>
        <taxon>Prevotellaceae</taxon>
        <taxon>Hallella</taxon>
    </lineage>
</organism>
<evidence type="ECO:0000256" key="4">
    <source>
        <dbReference type="ARBA" id="ARBA00022777"/>
    </source>
</evidence>
<dbReference type="PROSITE" id="PS00584">
    <property type="entry name" value="PFKB_KINASES_2"/>
    <property type="match status" value="1"/>
</dbReference>
<evidence type="ECO:0000256" key="2">
    <source>
        <dbReference type="ARBA" id="ARBA00022679"/>
    </source>
</evidence>
<evidence type="ECO:0000313" key="9">
    <source>
        <dbReference type="Proteomes" id="UP000438914"/>
    </source>
</evidence>
<keyword evidence="5" id="KW-0067">ATP-binding</keyword>
<evidence type="ECO:0000256" key="5">
    <source>
        <dbReference type="ARBA" id="ARBA00022840"/>
    </source>
</evidence>
<dbReference type="SUPFAM" id="SSF53613">
    <property type="entry name" value="Ribokinase-like"/>
    <property type="match status" value="1"/>
</dbReference>
<keyword evidence="3" id="KW-0547">Nucleotide-binding</keyword>
<accession>A0A7K0KDT6</accession>
<dbReference type="InterPro" id="IPR050306">
    <property type="entry name" value="PfkB_Carbo_kinase"/>
</dbReference>
<sequence length="344" mass="37799">MIMEIYNKVRRACRSILLLGMLLVSTMSFAQTTRTVYCMGETVMDILFRGSTPIAANAGGSALNSAVSLGRVGAHVEFIGEVGNDSTGMHILDFLKDNHVGTSYVHRCEGMRTTVSLAYLNERNDASYVFFMDTPKDGPSAVAPDFHKDDILLLGSFYAVNPRNRQRVELVLNKAHEQGAIIYYDINLRSPHASMLPQLMPAITNMMSHADVVRASRGDLRTVFGTTDADSVYHSIIAPRCKQFVCTRGADAVTVFTGKGKTDYPVKKIRTVSTIGAGDNFNAGFIYGLIHQGITLKQLANELTAAQWKSLEHNAQLFSQDCCMHLGNYISQELADKLKASSKN</sequence>
<keyword evidence="2" id="KW-0808">Transferase</keyword>